<evidence type="ECO:0000256" key="5">
    <source>
        <dbReference type="SAM" id="SignalP"/>
    </source>
</evidence>
<keyword evidence="8" id="KW-1185">Reference proteome</keyword>
<feature type="signal peptide" evidence="5">
    <location>
        <begin position="1"/>
        <end position="27"/>
    </location>
</feature>
<evidence type="ECO:0000313" key="7">
    <source>
        <dbReference type="EMBL" id="GAA0921623.1"/>
    </source>
</evidence>
<feature type="region of interest" description="Disordered" evidence="4">
    <location>
        <begin position="407"/>
        <end position="433"/>
    </location>
</feature>
<comment type="caution">
    <text evidence="7">The sequence shown here is derived from an EMBL/GenBank/DDBJ whole genome shotgun (WGS) entry which is preliminary data.</text>
</comment>
<feature type="active site" description="Proton donor" evidence="3">
    <location>
        <position position="237"/>
    </location>
</feature>
<keyword evidence="2 3" id="KW-0326">Glycosidase</keyword>
<dbReference type="PANTHER" id="PTHR48125:SF10">
    <property type="entry name" value="OS12G0136300 PROTEIN"/>
    <property type="match status" value="1"/>
</dbReference>
<evidence type="ECO:0000256" key="4">
    <source>
        <dbReference type="SAM" id="MobiDB-lite"/>
    </source>
</evidence>
<evidence type="ECO:0000256" key="2">
    <source>
        <dbReference type="ARBA" id="ARBA00023295"/>
    </source>
</evidence>
<evidence type="ECO:0000256" key="1">
    <source>
        <dbReference type="ARBA" id="ARBA00022801"/>
    </source>
</evidence>
<dbReference type="SUPFAM" id="SSF51445">
    <property type="entry name" value="(Trans)glycosidases"/>
    <property type="match status" value="1"/>
</dbReference>
<dbReference type="InterPro" id="IPR017853">
    <property type="entry name" value="GH"/>
</dbReference>
<evidence type="ECO:0000259" key="6">
    <source>
        <dbReference type="PROSITE" id="PS51764"/>
    </source>
</evidence>
<gene>
    <name evidence="7" type="ORF">GCM10009549_40880</name>
</gene>
<sequence length="454" mass="49422">MTPERRRARVRWPAVGAVLAAASVTLAAGSAPSVGVVRTAGAHAPVPAPAASGAAAPVPPVPPATPAAPASPVAPATPTAPAEAAGTSQPPPSVIVPGPPVPLPAHILMPLRDTPAFGAFLGSDIRGVIRMPGLSHWLGGADLRVGHTYLPGGTWADIEGDVDFLETWAYWRNQRPDRMLVLNVPLQERNEENLSDAEVGKLVRQGAEGRFDHHFRVLAERLVRLKVPDTILVLGWEMNGTTYTHRCGPDPEAWKQYWRRIVTTMRSVPGQKFRFDFTPSRGLDAVPWTRCYPGDDVVDIIGMDSYDQPAGLSFDEQVKEPYGLQAHVDFAKAHGKPISYPEWGLFRNGDNPEWMRRMLAWMDEHKPLYNTLSDYCPHGVWRCTDNPRSSEVYRSVLYGRIGVPAPAPAPTATPVPKSAAPPSPQGCTPTDPGDWVEYWTGGKPCVRHDRRSDG</sequence>
<feature type="compositionally biased region" description="Pro residues" evidence="4">
    <location>
        <begin position="407"/>
        <end position="424"/>
    </location>
</feature>
<proteinExistence type="inferred from homology"/>
<evidence type="ECO:0000256" key="3">
    <source>
        <dbReference type="PROSITE-ProRule" id="PRU01100"/>
    </source>
</evidence>
<organism evidence="7 8">
    <name type="scientific">Streptomyces thermoalcalitolerans</name>
    <dbReference type="NCBI Taxonomy" id="65605"/>
    <lineage>
        <taxon>Bacteria</taxon>
        <taxon>Bacillati</taxon>
        <taxon>Actinomycetota</taxon>
        <taxon>Actinomycetes</taxon>
        <taxon>Kitasatosporales</taxon>
        <taxon>Streptomycetaceae</taxon>
        <taxon>Streptomyces</taxon>
    </lineage>
</organism>
<feature type="domain" description="GH26" evidence="6">
    <location>
        <begin position="78"/>
        <end position="396"/>
    </location>
</feature>
<feature type="active site" description="Nucleophile" evidence="3">
    <location>
        <position position="342"/>
    </location>
</feature>
<dbReference type="PANTHER" id="PTHR48125">
    <property type="entry name" value="LP07818P1"/>
    <property type="match status" value="1"/>
</dbReference>
<comment type="similarity">
    <text evidence="3">Belongs to the glycosyl hydrolase 26 family.</text>
</comment>
<dbReference type="Gene3D" id="3.20.20.80">
    <property type="entry name" value="Glycosidases"/>
    <property type="match status" value="1"/>
</dbReference>
<keyword evidence="1 3" id="KW-0378">Hydrolase</keyword>
<dbReference type="InterPro" id="IPR022790">
    <property type="entry name" value="GH26_dom"/>
</dbReference>
<dbReference type="Pfam" id="PF02156">
    <property type="entry name" value="Glyco_hydro_26"/>
    <property type="match status" value="1"/>
</dbReference>
<feature type="chain" id="PRO_5046414497" evidence="5">
    <location>
        <begin position="28"/>
        <end position="454"/>
    </location>
</feature>
<dbReference type="Proteomes" id="UP001501005">
    <property type="component" value="Unassembled WGS sequence"/>
</dbReference>
<name>A0ABN1P2K5_9ACTN</name>
<keyword evidence="5" id="KW-0732">Signal</keyword>
<dbReference type="RefSeq" id="WP_344051861.1">
    <property type="nucleotide sequence ID" value="NZ_BAAAHG010000037.1"/>
</dbReference>
<feature type="region of interest" description="Disordered" evidence="4">
    <location>
        <begin position="62"/>
        <end position="97"/>
    </location>
</feature>
<dbReference type="GO" id="GO:0016787">
    <property type="term" value="F:hydrolase activity"/>
    <property type="evidence" value="ECO:0007669"/>
    <property type="project" value="UniProtKB-KW"/>
</dbReference>
<feature type="compositionally biased region" description="Low complexity" evidence="4">
    <location>
        <begin position="67"/>
        <end position="88"/>
    </location>
</feature>
<dbReference type="EMBL" id="BAAAHG010000037">
    <property type="protein sequence ID" value="GAA0921623.1"/>
    <property type="molecule type" value="Genomic_DNA"/>
</dbReference>
<reference evidence="7 8" key="1">
    <citation type="journal article" date="2019" name="Int. J. Syst. Evol. Microbiol.">
        <title>The Global Catalogue of Microorganisms (GCM) 10K type strain sequencing project: providing services to taxonomists for standard genome sequencing and annotation.</title>
        <authorList>
            <consortium name="The Broad Institute Genomics Platform"/>
            <consortium name="The Broad Institute Genome Sequencing Center for Infectious Disease"/>
            <person name="Wu L."/>
            <person name="Ma J."/>
        </authorList>
    </citation>
    <scope>NUCLEOTIDE SEQUENCE [LARGE SCALE GENOMIC DNA]</scope>
    <source>
        <strain evidence="7 8">JCM 10673</strain>
    </source>
</reference>
<protein>
    <submittedName>
        <fullName evidence="7">Glycosyl hydrolase</fullName>
    </submittedName>
</protein>
<accession>A0ABN1P2K5</accession>
<evidence type="ECO:0000313" key="8">
    <source>
        <dbReference type="Proteomes" id="UP001501005"/>
    </source>
</evidence>
<dbReference type="PROSITE" id="PS51764">
    <property type="entry name" value="GH26"/>
    <property type="match status" value="1"/>
</dbReference>